<evidence type="ECO:0000256" key="3">
    <source>
        <dbReference type="ARBA" id="ARBA00022553"/>
    </source>
</evidence>
<organism evidence="11 12">
    <name type="scientific">Roseivirga thermotolerans</name>
    <dbReference type="NCBI Taxonomy" id="1758176"/>
    <lineage>
        <taxon>Bacteria</taxon>
        <taxon>Pseudomonadati</taxon>
        <taxon>Bacteroidota</taxon>
        <taxon>Cytophagia</taxon>
        <taxon>Cytophagales</taxon>
        <taxon>Roseivirgaceae</taxon>
        <taxon>Roseivirga</taxon>
    </lineage>
</organism>
<dbReference type="Pfam" id="PF07730">
    <property type="entry name" value="HisKA_3"/>
    <property type="match status" value="1"/>
</dbReference>
<keyword evidence="12" id="KW-1185">Reference proteome</keyword>
<comment type="catalytic activity">
    <reaction evidence="1">
        <text>ATP + protein L-histidine = ADP + protein N-phospho-L-histidine.</text>
        <dbReference type="EC" id="2.7.13.3"/>
    </reaction>
</comment>
<feature type="domain" description="Histidine kinase" evidence="10">
    <location>
        <begin position="806"/>
        <end position="988"/>
    </location>
</feature>
<dbReference type="InterPro" id="IPR011712">
    <property type="entry name" value="Sig_transdc_His_kin_sub3_dim/P"/>
</dbReference>
<dbReference type="Gene3D" id="3.30.565.10">
    <property type="entry name" value="Histidine kinase-like ATPase, C-terminal domain"/>
    <property type="match status" value="1"/>
</dbReference>
<protein>
    <recommendedName>
        <fullName evidence="2">histidine kinase</fullName>
        <ecNumber evidence="2">2.7.13.3</ecNumber>
    </recommendedName>
</protein>
<dbReference type="PROSITE" id="PS50109">
    <property type="entry name" value="HIS_KIN"/>
    <property type="match status" value="1"/>
</dbReference>
<keyword evidence="7" id="KW-0067">ATP-binding</keyword>
<feature type="transmembrane region" description="Helical" evidence="9">
    <location>
        <begin position="761"/>
        <end position="779"/>
    </location>
</feature>
<dbReference type="EMBL" id="BNAG01000002">
    <property type="protein sequence ID" value="GHE63396.1"/>
    <property type="molecule type" value="Genomic_DNA"/>
</dbReference>
<name>A0ABQ3I5G4_9BACT</name>
<reference evidence="12" key="1">
    <citation type="journal article" date="2019" name="Int. J. Syst. Evol. Microbiol.">
        <title>The Global Catalogue of Microorganisms (GCM) 10K type strain sequencing project: providing services to taxonomists for standard genome sequencing and annotation.</title>
        <authorList>
            <consortium name="The Broad Institute Genomics Platform"/>
            <consortium name="The Broad Institute Genome Sequencing Center for Infectious Disease"/>
            <person name="Wu L."/>
            <person name="Ma J."/>
        </authorList>
    </citation>
    <scope>NUCLEOTIDE SEQUENCE [LARGE SCALE GENOMIC DNA]</scope>
    <source>
        <strain evidence="12">CGMCC 1.15111</strain>
    </source>
</reference>
<dbReference type="InterPro" id="IPR005467">
    <property type="entry name" value="His_kinase_dom"/>
</dbReference>
<keyword evidence="5" id="KW-0547">Nucleotide-binding</keyword>
<dbReference type="InterPro" id="IPR013783">
    <property type="entry name" value="Ig-like_fold"/>
</dbReference>
<evidence type="ECO:0000256" key="6">
    <source>
        <dbReference type="ARBA" id="ARBA00022777"/>
    </source>
</evidence>
<dbReference type="EC" id="2.7.13.3" evidence="2"/>
<dbReference type="PANTHER" id="PTHR24421">
    <property type="entry name" value="NITRATE/NITRITE SENSOR PROTEIN NARX-RELATED"/>
    <property type="match status" value="1"/>
</dbReference>
<keyword evidence="8" id="KW-0902">Two-component regulatory system</keyword>
<keyword evidence="4" id="KW-0808">Transferase</keyword>
<keyword evidence="6" id="KW-0418">Kinase</keyword>
<dbReference type="Gene3D" id="2.130.10.10">
    <property type="entry name" value="YVTN repeat-like/Quinoprotein amine dehydrogenase"/>
    <property type="match status" value="2"/>
</dbReference>
<evidence type="ECO:0000256" key="7">
    <source>
        <dbReference type="ARBA" id="ARBA00022840"/>
    </source>
</evidence>
<keyword evidence="9" id="KW-0812">Transmembrane</keyword>
<evidence type="ECO:0000313" key="12">
    <source>
        <dbReference type="Proteomes" id="UP000658258"/>
    </source>
</evidence>
<dbReference type="InterPro" id="IPR036890">
    <property type="entry name" value="HATPase_C_sf"/>
</dbReference>
<keyword evidence="9" id="KW-0472">Membrane</keyword>
<gene>
    <name evidence="11" type="ORF">GCM10011340_18410</name>
</gene>
<evidence type="ECO:0000256" key="9">
    <source>
        <dbReference type="SAM" id="Phobius"/>
    </source>
</evidence>
<accession>A0ABQ3I5G4</accession>
<comment type="caution">
    <text evidence="11">The sequence shown here is derived from an EMBL/GenBank/DDBJ whole genome shotgun (WGS) entry which is preliminary data.</text>
</comment>
<evidence type="ECO:0000256" key="8">
    <source>
        <dbReference type="ARBA" id="ARBA00023012"/>
    </source>
</evidence>
<dbReference type="Gene3D" id="2.60.40.10">
    <property type="entry name" value="Immunoglobulins"/>
    <property type="match status" value="1"/>
</dbReference>
<dbReference type="CDD" id="cd16917">
    <property type="entry name" value="HATPase_UhpB-NarQ-NarX-like"/>
    <property type="match status" value="1"/>
</dbReference>
<evidence type="ECO:0000256" key="5">
    <source>
        <dbReference type="ARBA" id="ARBA00022741"/>
    </source>
</evidence>
<dbReference type="Proteomes" id="UP000658258">
    <property type="component" value="Unassembled WGS sequence"/>
</dbReference>
<evidence type="ECO:0000259" key="10">
    <source>
        <dbReference type="PROSITE" id="PS50109"/>
    </source>
</evidence>
<evidence type="ECO:0000256" key="4">
    <source>
        <dbReference type="ARBA" id="ARBA00022679"/>
    </source>
</evidence>
<keyword evidence="3" id="KW-0597">Phosphoprotein</keyword>
<evidence type="ECO:0000256" key="1">
    <source>
        <dbReference type="ARBA" id="ARBA00000085"/>
    </source>
</evidence>
<dbReference type="Gene3D" id="1.20.5.1930">
    <property type="match status" value="1"/>
</dbReference>
<proteinExistence type="predicted"/>
<sequence>MAQTDNDKGVLSLQTYGVKDGLEVGDIHSLVYDNNGWLWISGLESDLGASTFLKNVPKLQWFDGYNFHTVPLPISEELSPISFLLKKRADGLFYLWFSSNGFDEIYLFDPSTFKVQSVPIPTLDGHVDISNIFVQDTSTFISLDAFGKSSLFRLNDDLSFDKLFDLMSERGESHLHQVIPFKDHFLISEARMGITAYGLKGQILKEFDYEDFGLEKVANPEVLALVGSFLFEGKYQFVLKNGYGTYQYNDHEMTWSESNFKPARSAKKTLINTGLYQKLYAINDNHGNIAWFNVAEGQLIIKRAYVDEAHDQPDVRVNRANAINAASRDLKKELFLTEPGRLAHVVFKNFGVSTFLEDHSLRCIIPYGPNRYLVATEASGFYLIDIAENTEEPFPIFLDGQPFSASEIRGVFMDQRGIWTNYNEGVLFINPDTREVERFRHYPVSAMVDDGNRIVYGAANFPLMEFDKSRKVNRPLTKNDSLNVMDLTKFNDSFYATTTSGLFKFKQGEEVYVDIPISSDKLMMLSVLKRHGLLFTTVDGRVYQIKEENSRPELFFTDPAGSPIASVFEDQEKNLWFATFSGLVKFNPQTGETERFVEDDGLSNNEFNRFSFLQLENGGVFLGAIKGLNYFFPQDLEKVEKGGEVVLTGLTYFDSKVKSNTTIIAPAELTELGSVSLPAENKFLRIQVAPVGLTQPTKVNMEFKLNNGEWLPIKQPGEIQFNNLEAGQYLLKVRMVDSEGASFGKELSLHIHAREFFYKTLWFGFLCLLVVIVVSYYFIRQANKARALGQHYSRALLRVQEEERMRISRDLHDSVGQQLILLKNQANASRDPQMVKNVSATLEEVRSITRNLHPVVLSRLGLTAALEELIRKLDENTEVFFAIELENIDGIFDAEEELNLYRIIQEALNNIVKHANAVSAKLTIARKKNKVLINIQDNGKGFSVENEQQSGGSLGLKTLHERIAMLKGKINIESDAHGTRIELEIPLQ</sequence>
<dbReference type="SMART" id="SM00387">
    <property type="entry name" value="HATPase_c"/>
    <property type="match status" value="1"/>
</dbReference>
<dbReference type="PANTHER" id="PTHR24421:SF10">
    <property type="entry name" value="NITRATE_NITRITE SENSOR PROTEIN NARQ"/>
    <property type="match status" value="1"/>
</dbReference>
<evidence type="ECO:0000313" key="11">
    <source>
        <dbReference type="EMBL" id="GHE63396.1"/>
    </source>
</evidence>
<dbReference type="InterPro" id="IPR015943">
    <property type="entry name" value="WD40/YVTN_repeat-like_dom_sf"/>
</dbReference>
<evidence type="ECO:0000256" key="2">
    <source>
        <dbReference type="ARBA" id="ARBA00012438"/>
    </source>
</evidence>
<dbReference type="InterPro" id="IPR003594">
    <property type="entry name" value="HATPase_dom"/>
</dbReference>
<dbReference type="SUPFAM" id="SSF55874">
    <property type="entry name" value="ATPase domain of HSP90 chaperone/DNA topoisomerase II/histidine kinase"/>
    <property type="match status" value="1"/>
</dbReference>
<dbReference type="InterPro" id="IPR050482">
    <property type="entry name" value="Sensor_HK_TwoCompSys"/>
</dbReference>
<keyword evidence="9" id="KW-1133">Transmembrane helix</keyword>
<dbReference type="Pfam" id="PF02518">
    <property type="entry name" value="HATPase_c"/>
    <property type="match status" value="1"/>
</dbReference>
<dbReference type="SUPFAM" id="SSF63829">
    <property type="entry name" value="Calcium-dependent phosphotriesterase"/>
    <property type="match status" value="1"/>
</dbReference>